<dbReference type="EMBL" id="VUJU01000037">
    <property type="protein sequence ID" value="KAF0773694.1"/>
    <property type="molecule type" value="Genomic_DNA"/>
</dbReference>
<dbReference type="Proteomes" id="UP000478052">
    <property type="component" value="Unassembled WGS sequence"/>
</dbReference>
<evidence type="ECO:0000313" key="2">
    <source>
        <dbReference type="Proteomes" id="UP000478052"/>
    </source>
</evidence>
<name>A0A6G0ZQ68_APHCR</name>
<keyword evidence="2" id="KW-1185">Reference proteome</keyword>
<comment type="caution">
    <text evidence="1">The sequence shown here is derived from an EMBL/GenBank/DDBJ whole genome shotgun (WGS) entry which is preliminary data.</text>
</comment>
<sequence>MVQLLLLLLQPLHTKRPRSLSEVAPFVTDMVMYRSKDSGVVVKEAVGSATIKGCTTYRNTVVVAVSLYTYTAATAFATAAFPADDALDRLDNDNDASRTMMVYP</sequence>
<dbReference type="AlphaFoldDB" id="A0A6G0ZQ68"/>
<evidence type="ECO:0000313" key="1">
    <source>
        <dbReference type="EMBL" id="KAF0773694.1"/>
    </source>
</evidence>
<protein>
    <submittedName>
        <fullName evidence="1">Uncharacterized protein</fullName>
    </submittedName>
</protein>
<proteinExistence type="predicted"/>
<gene>
    <name evidence="1" type="ORF">FWK35_00006308</name>
</gene>
<reference evidence="1 2" key="1">
    <citation type="submission" date="2019-08" db="EMBL/GenBank/DDBJ databases">
        <title>Whole genome of Aphis craccivora.</title>
        <authorList>
            <person name="Voronova N.V."/>
            <person name="Shulinski R.S."/>
            <person name="Bandarenka Y.V."/>
            <person name="Zhorov D.G."/>
            <person name="Warner D."/>
        </authorList>
    </citation>
    <scope>NUCLEOTIDE SEQUENCE [LARGE SCALE GENOMIC DNA]</scope>
    <source>
        <strain evidence="1">180601</strain>
        <tissue evidence="1">Whole Body</tissue>
    </source>
</reference>
<organism evidence="1 2">
    <name type="scientific">Aphis craccivora</name>
    <name type="common">Cowpea aphid</name>
    <dbReference type="NCBI Taxonomy" id="307492"/>
    <lineage>
        <taxon>Eukaryota</taxon>
        <taxon>Metazoa</taxon>
        <taxon>Ecdysozoa</taxon>
        <taxon>Arthropoda</taxon>
        <taxon>Hexapoda</taxon>
        <taxon>Insecta</taxon>
        <taxon>Pterygota</taxon>
        <taxon>Neoptera</taxon>
        <taxon>Paraneoptera</taxon>
        <taxon>Hemiptera</taxon>
        <taxon>Sternorrhyncha</taxon>
        <taxon>Aphidomorpha</taxon>
        <taxon>Aphidoidea</taxon>
        <taxon>Aphididae</taxon>
        <taxon>Aphidini</taxon>
        <taxon>Aphis</taxon>
        <taxon>Aphis</taxon>
    </lineage>
</organism>
<accession>A0A6G0ZQ68</accession>